<evidence type="ECO:0000256" key="1">
    <source>
        <dbReference type="ARBA" id="ARBA00009437"/>
    </source>
</evidence>
<keyword evidence="7" id="KW-1185">Reference proteome</keyword>
<comment type="caution">
    <text evidence="6">The sequence shown here is derived from an EMBL/GenBank/DDBJ whole genome shotgun (WGS) entry which is preliminary data.</text>
</comment>
<keyword evidence="3 6" id="KW-0238">DNA-binding</keyword>
<dbReference type="GO" id="GO:0003700">
    <property type="term" value="F:DNA-binding transcription factor activity"/>
    <property type="evidence" value="ECO:0007669"/>
    <property type="project" value="InterPro"/>
</dbReference>
<name>A0A3D9H434_9PROT</name>
<dbReference type="SUPFAM" id="SSF46785">
    <property type="entry name" value="Winged helix' DNA-binding domain"/>
    <property type="match status" value="1"/>
</dbReference>
<dbReference type="Proteomes" id="UP000256845">
    <property type="component" value="Unassembled WGS sequence"/>
</dbReference>
<dbReference type="Gene3D" id="3.40.190.10">
    <property type="entry name" value="Periplasmic binding protein-like II"/>
    <property type="match status" value="2"/>
</dbReference>
<proteinExistence type="inferred from homology"/>
<accession>A0A3D9H434</accession>
<organism evidence="6 7">
    <name type="scientific">Aestuariispira insulae</name>
    <dbReference type="NCBI Taxonomy" id="1461337"/>
    <lineage>
        <taxon>Bacteria</taxon>
        <taxon>Pseudomonadati</taxon>
        <taxon>Pseudomonadota</taxon>
        <taxon>Alphaproteobacteria</taxon>
        <taxon>Rhodospirillales</taxon>
        <taxon>Kiloniellaceae</taxon>
        <taxon>Aestuariispira</taxon>
    </lineage>
</organism>
<feature type="domain" description="HTH lysR-type" evidence="5">
    <location>
        <begin position="1"/>
        <end position="48"/>
    </location>
</feature>
<dbReference type="PANTHER" id="PTHR30579">
    <property type="entry name" value="TRANSCRIPTIONAL REGULATOR"/>
    <property type="match status" value="1"/>
</dbReference>
<dbReference type="Pfam" id="PF00126">
    <property type="entry name" value="HTH_1"/>
    <property type="match status" value="1"/>
</dbReference>
<evidence type="ECO:0000256" key="3">
    <source>
        <dbReference type="ARBA" id="ARBA00023125"/>
    </source>
</evidence>
<dbReference type="PRINTS" id="PR00039">
    <property type="entry name" value="HTHLYSR"/>
</dbReference>
<comment type="similarity">
    <text evidence="1">Belongs to the LysR transcriptional regulatory family.</text>
</comment>
<dbReference type="InterPro" id="IPR036388">
    <property type="entry name" value="WH-like_DNA-bd_sf"/>
</dbReference>
<dbReference type="PROSITE" id="PS50931">
    <property type="entry name" value="HTH_LYSR"/>
    <property type="match status" value="1"/>
</dbReference>
<evidence type="ECO:0000313" key="6">
    <source>
        <dbReference type="EMBL" id="RED44255.1"/>
    </source>
</evidence>
<evidence type="ECO:0000259" key="5">
    <source>
        <dbReference type="PROSITE" id="PS50931"/>
    </source>
</evidence>
<evidence type="ECO:0000256" key="4">
    <source>
        <dbReference type="ARBA" id="ARBA00023163"/>
    </source>
</evidence>
<dbReference type="InterPro" id="IPR050176">
    <property type="entry name" value="LTTR"/>
</dbReference>
<evidence type="ECO:0000313" key="7">
    <source>
        <dbReference type="Proteomes" id="UP000256845"/>
    </source>
</evidence>
<dbReference type="AlphaFoldDB" id="A0A3D9H434"/>
<keyword evidence="2" id="KW-0805">Transcription regulation</keyword>
<dbReference type="EMBL" id="QRDW01000015">
    <property type="protein sequence ID" value="RED44255.1"/>
    <property type="molecule type" value="Genomic_DNA"/>
</dbReference>
<evidence type="ECO:0000256" key="2">
    <source>
        <dbReference type="ARBA" id="ARBA00023015"/>
    </source>
</evidence>
<dbReference type="OrthoDB" id="9789529at2"/>
<dbReference type="Pfam" id="PF03466">
    <property type="entry name" value="LysR_substrate"/>
    <property type="match status" value="1"/>
</dbReference>
<dbReference type="InterPro" id="IPR036390">
    <property type="entry name" value="WH_DNA-bd_sf"/>
</dbReference>
<dbReference type="SUPFAM" id="SSF53850">
    <property type="entry name" value="Periplasmic binding protein-like II"/>
    <property type="match status" value="1"/>
</dbReference>
<gene>
    <name evidence="6" type="ORF">DFP90_1158</name>
</gene>
<protein>
    <submittedName>
        <fullName evidence="6">DNA-binding transcriptional LysR family regulator</fullName>
    </submittedName>
</protein>
<dbReference type="PANTHER" id="PTHR30579:SF7">
    <property type="entry name" value="HTH-TYPE TRANSCRIPTIONAL REGULATOR LRHA-RELATED"/>
    <property type="match status" value="1"/>
</dbReference>
<dbReference type="Gene3D" id="1.10.10.10">
    <property type="entry name" value="Winged helix-like DNA-binding domain superfamily/Winged helix DNA-binding domain"/>
    <property type="match status" value="1"/>
</dbReference>
<dbReference type="GO" id="GO:0003677">
    <property type="term" value="F:DNA binding"/>
    <property type="evidence" value="ECO:0007669"/>
    <property type="project" value="UniProtKB-KW"/>
</dbReference>
<reference evidence="6 7" key="1">
    <citation type="submission" date="2018-07" db="EMBL/GenBank/DDBJ databases">
        <title>Genomic Encyclopedia of Type Strains, Phase III (KMG-III): the genomes of soil and plant-associated and newly described type strains.</title>
        <authorList>
            <person name="Whitman W."/>
        </authorList>
    </citation>
    <scope>NUCLEOTIDE SEQUENCE [LARGE SCALE GENOMIC DNA]</scope>
    <source>
        <strain evidence="6 7">CECT 8488</strain>
    </source>
</reference>
<sequence length="269" mass="29532">MAAVEGSFSGAARRLNITQGAVSQRIKTLEDRAGGPLFARNYHKLALTAAGQQLLPMARRILRMHDEARIALQPQSLKTARLGVAEDYAGARLAAVLNLQRESMPQLEFEVVCCKSVDLVDMVDAGKLDLAVITPPDGFKRGTLISRRQLIWTCSAGFEFQPGQPLPVALYPQGCVYRQNTLETLERRGMEWRIIMSSESGRGVLAAVEAGLALTVMAEGTVPPQLQKADAAWNLPTLGMTEIRLIRRPDAPDFVGEVETLLFNLYQTE</sequence>
<dbReference type="InterPro" id="IPR000847">
    <property type="entry name" value="LysR_HTH_N"/>
</dbReference>
<keyword evidence="4" id="KW-0804">Transcription</keyword>
<dbReference type="InterPro" id="IPR005119">
    <property type="entry name" value="LysR_subst-bd"/>
</dbReference>